<organism evidence="2 3">
    <name type="scientific">Rhodovulum strictum</name>
    <dbReference type="NCBI Taxonomy" id="58314"/>
    <lineage>
        <taxon>Bacteria</taxon>
        <taxon>Pseudomonadati</taxon>
        <taxon>Pseudomonadota</taxon>
        <taxon>Alphaproteobacteria</taxon>
        <taxon>Rhodobacterales</taxon>
        <taxon>Paracoccaceae</taxon>
        <taxon>Rhodovulum</taxon>
    </lineage>
</organism>
<feature type="region of interest" description="Disordered" evidence="1">
    <location>
        <begin position="18"/>
        <end position="55"/>
    </location>
</feature>
<feature type="region of interest" description="Disordered" evidence="1">
    <location>
        <begin position="71"/>
        <end position="103"/>
    </location>
</feature>
<gene>
    <name evidence="2" type="ORF">GH815_16775</name>
</gene>
<dbReference type="OrthoDB" id="7874140at2"/>
<protein>
    <submittedName>
        <fullName evidence="2">Uncharacterized protein</fullName>
    </submittedName>
</protein>
<comment type="caution">
    <text evidence="2">The sequence shown here is derived from an EMBL/GenBank/DDBJ whole genome shotgun (WGS) entry which is preliminary data.</text>
</comment>
<keyword evidence="3" id="KW-1185">Reference proteome</keyword>
<name>A0A844BNX1_9RHOB</name>
<evidence type="ECO:0000313" key="2">
    <source>
        <dbReference type="EMBL" id="MRH22633.1"/>
    </source>
</evidence>
<evidence type="ECO:0000256" key="1">
    <source>
        <dbReference type="SAM" id="MobiDB-lite"/>
    </source>
</evidence>
<feature type="compositionally biased region" description="Polar residues" evidence="1">
    <location>
        <begin position="35"/>
        <end position="44"/>
    </location>
</feature>
<evidence type="ECO:0000313" key="3">
    <source>
        <dbReference type="Proteomes" id="UP000466730"/>
    </source>
</evidence>
<reference evidence="2 3" key="1">
    <citation type="submission" date="2019-11" db="EMBL/GenBank/DDBJ databases">
        <title>Draft Whole-Genome sequence of the marine photosynthetic bacterium Rhodovulum strictum DSM 11289.</title>
        <authorList>
            <person name="Kyndt J.A."/>
            <person name="Meyer T.E."/>
        </authorList>
    </citation>
    <scope>NUCLEOTIDE SEQUENCE [LARGE SCALE GENOMIC DNA]</scope>
    <source>
        <strain evidence="2 3">DSM 11289</strain>
    </source>
</reference>
<dbReference type="EMBL" id="WJPO01000035">
    <property type="protein sequence ID" value="MRH22633.1"/>
    <property type="molecule type" value="Genomic_DNA"/>
</dbReference>
<proteinExistence type="predicted"/>
<sequence length="237" mass="25621">MELNGLAGAEGGTVFHENKGLGCPTSNGRGIESIGENSPLSNRIRTPENENPGALAGATGALFIDRQIKSQDYHRQGPKASEPLISVPQIEEPPTRGNAEVTPNDRLEDRHRRAVRLLGHALTSNNGAGWHAAAFVWAARLHQGELTCLAAAALLALEPDLREDVFRLVHWGEVSGAGAPIPPFLNVMDEARFWASMASRREAKAYALASFEAMTKIDRAAFLRHITKEAVHDGPRA</sequence>
<dbReference type="Proteomes" id="UP000466730">
    <property type="component" value="Unassembled WGS sequence"/>
</dbReference>
<dbReference type="RefSeq" id="WP_153749907.1">
    <property type="nucleotide sequence ID" value="NZ_BAAADI010000030.1"/>
</dbReference>
<accession>A0A844BNX1</accession>
<dbReference type="AlphaFoldDB" id="A0A844BNX1"/>